<keyword evidence="1" id="KW-0175">Coiled coil</keyword>
<reference evidence="2 3" key="1">
    <citation type="submission" date="2020-10" db="EMBL/GenBank/DDBJ databases">
        <title>Campylobacter and Helicobacter PacBio genomes.</title>
        <authorList>
            <person name="Lane C."/>
        </authorList>
    </citation>
    <scope>NUCLEOTIDE SEQUENCE [LARGE SCALE GENOMIC DNA]</scope>
    <source>
        <strain evidence="2 3">2016D-0077</strain>
    </source>
</reference>
<proteinExistence type="predicted"/>
<dbReference type="EMBL" id="CP063078">
    <property type="protein sequence ID" value="QOQ87595.1"/>
    <property type="molecule type" value="Genomic_DNA"/>
</dbReference>
<dbReference type="InterPro" id="IPR019219">
    <property type="entry name" value="DUF2130"/>
</dbReference>
<evidence type="ECO:0000313" key="3">
    <source>
        <dbReference type="Proteomes" id="UP000594749"/>
    </source>
</evidence>
<accession>A0A7M1LJA2</accession>
<protein>
    <submittedName>
        <fullName evidence="2">DUF2130 domain-containing protein</fullName>
    </submittedName>
</protein>
<dbReference type="RefSeq" id="WP_025803163.1">
    <property type="nucleotide sequence ID" value="NZ_CP053842.1"/>
</dbReference>
<dbReference type="OrthoDB" id="9765972at2"/>
<feature type="coiled-coil region" evidence="1">
    <location>
        <begin position="92"/>
        <end position="199"/>
    </location>
</feature>
<evidence type="ECO:0000256" key="1">
    <source>
        <dbReference type="SAM" id="Coils"/>
    </source>
</evidence>
<name>A0A7M1LJA2_9BACT</name>
<keyword evidence="3" id="KW-1185">Reference proteome</keyword>
<dbReference type="Pfam" id="PF09903">
    <property type="entry name" value="DUF2130"/>
    <property type="match status" value="1"/>
</dbReference>
<sequence length="418" mass="48389">MKESIKCPNCGEIIDIAKSISEGIKRKFQQEFDQKLNEKRAEYLKAVNELKQKELNFSQKLKNATDEALKKEKDILVKELEAKFKDENLLKFETLTKELNEKSAKIAEFNKQSAEFEALKRKFSEMEAEFKAKSELEISKRLNEEKERLKANLLEQNEIRFKELESKNELKQRELIEKNESLIKQIDELKRRSDVTSQQLRGEVMELSIEDYLKEKFIYDEISEVKKGFKGADCLQIVNAPNLPSCARILYESKRTKSFSSEWIAKFKADMIEAGADAGILVTETMPKDMDRLGIIDGVWVCSFAEFKSLCEVMRESVINIAFASKRSQNATSKMGMLYNYLTSNEFKMQVESIISSFVNLQANLDRERRSMERVWKERQKQIEIAQTNAISMHASIRAIAGNDAIEGIEILELPYDE</sequence>
<dbReference type="AlphaFoldDB" id="A0A7M1LJA2"/>
<evidence type="ECO:0000313" key="2">
    <source>
        <dbReference type="EMBL" id="QOQ87595.1"/>
    </source>
</evidence>
<organism evidence="2 3">
    <name type="scientific">Campylobacter corcagiensis</name>
    <dbReference type="NCBI Taxonomy" id="1448857"/>
    <lineage>
        <taxon>Bacteria</taxon>
        <taxon>Pseudomonadati</taxon>
        <taxon>Campylobacterota</taxon>
        <taxon>Epsilonproteobacteria</taxon>
        <taxon>Campylobacterales</taxon>
        <taxon>Campylobacteraceae</taxon>
        <taxon>Campylobacter</taxon>
    </lineage>
</organism>
<gene>
    <name evidence="2" type="ORF">IMC76_01945</name>
</gene>
<dbReference type="Proteomes" id="UP000594749">
    <property type="component" value="Chromosome"/>
</dbReference>
<feature type="coiled-coil region" evidence="1">
    <location>
        <begin position="33"/>
        <end position="67"/>
    </location>
</feature>